<keyword evidence="2" id="KW-1185">Reference proteome</keyword>
<comment type="caution">
    <text evidence="1">The sequence shown here is derived from an EMBL/GenBank/DDBJ whole genome shotgun (WGS) entry which is preliminary data.</text>
</comment>
<evidence type="ECO:0008006" key="3">
    <source>
        <dbReference type="Google" id="ProtNLM"/>
    </source>
</evidence>
<organism evidence="1 2">
    <name type="scientific">Archangium lansingense</name>
    <dbReference type="NCBI Taxonomy" id="2995310"/>
    <lineage>
        <taxon>Bacteria</taxon>
        <taxon>Pseudomonadati</taxon>
        <taxon>Myxococcota</taxon>
        <taxon>Myxococcia</taxon>
        <taxon>Myxococcales</taxon>
        <taxon>Cystobacterineae</taxon>
        <taxon>Archangiaceae</taxon>
        <taxon>Archangium</taxon>
    </lineage>
</organism>
<evidence type="ECO:0000313" key="2">
    <source>
        <dbReference type="Proteomes" id="UP001207654"/>
    </source>
</evidence>
<proteinExistence type="predicted"/>
<dbReference type="RefSeq" id="WP_267534113.1">
    <property type="nucleotide sequence ID" value="NZ_JAPNKA010000001.1"/>
</dbReference>
<dbReference type="EMBL" id="JAPNKA010000001">
    <property type="protein sequence ID" value="MCY1075164.1"/>
    <property type="molecule type" value="Genomic_DNA"/>
</dbReference>
<gene>
    <name evidence="1" type="ORF">OV287_11735</name>
</gene>
<protein>
    <recommendedName>
        <fullName evidence="3">PhoD-like phosphatase metallophosphatase domain-containing protein</fullName>
    </recommendedName>
</protein>
<reference evidence="1 2" key="1">
    <citation type="submission" date="2022-11" db="EMBL/GenBank/DDBJ databases">
        <title>Minimal conservation of predation-associated metabolite biosynthetic gene clusters underscores biosynthetic potential of Myxococcota including descriptions for ten novel species: Archangium lansinium sp. nov., Myxococcus landrumus sp. nov., Nannocystis bai.</title>
        <authorList>
            <person name="Ahearne A."/>
            <person name="Stevens C."/>
            <person name="Phillips K."/>
        </authorList>
    </citation>
    <scope>NUCLEOTIDE SEQUENCE [LARGE SCALE GENOMIC DNA]</scope>
    <source>
        <strain evidence="1 2">MIWBW</strain>
    </source>
</reference>
<name>A0ABT4A0I1_9BACT</name>
<evidence type="ECO:0000313" key="1">
    <source>
        <dbReference type="EMBL" id="MCY1075164.1"/>
    </source>
</evidence>
<dbReference type="Proteomes" id="UP001207654">
    <property type="component" value="Unassembled WGS sequence"/>
</dbReference>
<accession>A0ABT4A0I1</accession>
<sequence length="178" mass="20694">MEGVPFDPVLASVYARLGRADFATKVMGWVLSQSNDEERALEKDNKWWRENWWEELGEPVIVFGGDIHAYATVPGLEDRWGRQPVVRVDTYEFEPKVMPIASNVDRFFDSYSRYLETLVADPHYQETGETDLIFPWDATEILARDERLVELMRAGRFDSLMKNVDEETRGWAARVMGR</sequence>